<dbReference type="PANTHER" id="PTHR43792">
    <property type="entry name" value="GNAT FAMILY, PUTATIVE (AFU_ORTHOLOGUE AFUA_3G00765)-RELATED-RELATED"/>
    <property type="match status" value="1"/>
</dbReference>
<dbReference type="PROSITE" id="PS51186">
    <property type="entry name" value="GNAT"/>
    <property type="match status" value="1"/>
</dbReference>
<dbReference type="RefSeq" id="WP_378291166.1">
    <property type="nucleotide sequence ID" value="NZ_JBHSON010000123.1"/>
</dbReference>
<dbReference type="EMBL" id="JBHSON010000123">
    <property type="protein sequence ID" value="MFC5753780.1"/>
    <property type="molecule type" value="Genomic_DNA"/>
</dbReference>
<comment type="caution">
    <text evidence="2">The sequence shown here is derived from an EMBL/GenBank/DDBJ whole genome shotgun (WGS) entry which is preliminary data.</text>
</comment>
<dbReference type="GO" id="GO:0016746">
    <property type="term" value="F:acyltransferase activity"/>
    <property type="evidence" value="ECO:0007669"/>
    <property type="project" value="UniProtKB-KW"/>
</dbReference>
<accession>A0ABW1AH00</accession>
<dbReference type="Proteomes" id="UP001596074">
    <property type="component" value="Unassembled WGS sequence"/>
</dbReference>
<keyword evidence="2" id="KW-0808">Transferase</keyword>
<organism evidence="2 3">
    <name type="scientific">Actinomadura rugatobispora</name>
    <dbReference type="NCBI Taxonomy" id="1994"/>
    <lineage>
        <taxon>Bacteria</taxon>
        <taxon>Bacillati</taxon>
        <taxon>Actinomycetota</taxon>
        <taxon>Actinomycetes</taxon>
        <taxon>Streptosporangiales</taxon>
        <taxon>Thermomonosporaceae</taxon>
        <taxon>Actinomadura</taxon>
    </lineage>
</organism>
<name>A0ABW1AH00_9ACTN</name>
<feature type="domain" description="N-acetyltransferase" evidence="1">
    <location>
        <begin position="17"/>
        <end position="173"/>
    </location>
</feature>
<gene>
    <name evidence="2" type="ORF">ACFPZN_49875</name>
</gene>
<dbReference type="InterPro" id="IPR000182">
    <property type="entry name" value="GNAT_dom"/>
</dbReference>
<dbReference type="InterPro" id="IPR016181">
    <property type="entry name" value="Acyl_CoA_acyltransferase"/>
</dbReference>
<dbReference type="InterPro" id="IPR051531">
    <property type="entry name" value="N-acetyltransferase"/>
</dbReference>
<keyword evidence="3" id="KW-1185">Reference proteome</keyword>
<reference evidence="3" key="1">
    <citation type="journal article" date="2019" name="Int. J. Syst. Evol. Microbiol.">
        <title>The Global Catalogue of Microorganisms (GCM) 10K type strain sequencing project: providing services to taxonomists for standard genome sequencing and annotation.</title>
        <authorList>
            <consortium name="The Broad Institute Genomics Platform"/>
            <consortium name="The Broad Institute Genome Sequencing Center for Infectious Disease"/>
            <person name="Wu L."/>
            <person name="Ma J."/>
        </authorList>
    </citation>
    <scope>NUCLEOTIDE SEQUENCE [LARGE SCALE GENOMIC DNA]</scope>
    <source>
        <strain evidence="3">KCTC 42087</strain>
    </source>
</reference>
<keyword evidence="2" id="KW-0012">Acyltransferase</keyword>
<protein>
    <submittedName>
        <fullName evidence="2">GNAT family N-acetyltransferase</fullName>
        <ecNumber evidence="2">2.3.-.-</ecNumber>
    </submittedName>
</protein>
<evidence type="ECO:0000259" key="1">
    <source>
        <dbReference type="PROSITE" id="PS51186"/>
    </source>
</evidence>
<proteinExistence type="predicted"/>
<dbReference type="EC" id="2.3.-.-" evidence="2"/>
<evidence type="ECO:0000313" key="2">
    <source>
        <dbReference type="EMBL" id="MFC5753780.1"/>
    </source>
</evidence>
<dbReference type="Pfam" id="PF13302">
    <property type="entry name" value="Acetyltransf_3"/>
    <property type="match status" value="1"/>
</dbReference>
<sequence length="178" mass="19439">MGEPEAAAPFRLAGQGLVLRPWREDDLVHMVELFDDPDIAHRTPIASPFDLGAARNYLERAQRSFASGLRIHLAITAGDDRPLGEALLDRGAATIGYGIGSAHRGQRLAVRAVQVLTDYAHGELGLARVYLEIEPDNHPSSRVARAAGFRLTDRAPAPVRDKGRDYTLLTWVHDAEAS</sequence>
<dbReference type="SUPFAM" id="SSF55729">
    <property type="entry name" value="Acyl-CoA N-acyltransferases (Nat)"/>
    <property type="match status" value="1"/>
</dbReference>
<evidence type="ECO:0000313" key="3">
    <source>
        <dbReference type="Proteomes" id="UP001596074"/>
    </source>
</evidence>
<dbReference type="Gene3D" id="3.40.630.30">
    <property type="match status" value="1"/>
</dbReference>